<reference evidence="6" key="1">
    <citation type="submission" date="2023-10" db="EMBL/GenBank/DDBJ databases">
        <title>Genome analysis and identification of Salinococcus sp. Bachu38 nov., a PGPR from the rhizosphere of Tamarix.</title>
        <authorList>
            <person name="Liang Z."/>
            <person name="Zhang X."/>
            <person name="Jia J."/>
            <person name="Chen X."/>
            <person name="Wang Y."/>
            <person name="Wang Q."/>
            <person name="Wang R."/>
        </authorList>
    </citation>
    <scope>NUCLEOTIDE SEQUENCE [LARGE SCALE GENOMIC DNA]</scope>
    <source>
        <strain evidence="6">Bachu38</strain>
    </source>
</reference>
<dbReference type="SUPFAM" id="SSF46785">
    <property type="entry name" value="Winged helix' DNA-binding domain"/>
    <property type="match status" value="1"/>
</dbReference>
<evidence type="ECO:0000256" key="3">
    <source>
        <dbReference type="ARBA" id="ARBA00023163"/>
    </source>
</evidence>
<feature type="domain" description="HTH hxlR-type" evidence="4">
    <location>
        <begin position="15"/>
        <end position="118"/>
    </location>
</feature>
<keyword evidence="6" id="KW-1185">Reference proteome</keyword>
<dbReference type="PANTHER" id="PTHR33204:SF29">
    <property type="entry name" value="TRANSCRIPTIONAL REGULATOR"/>
    <property type="match status" value="1"/>
</dbReference>
<dbReference type="PROSITE" id="PS51118">
    <property type="entry name" value="HTH_HXLR"/>
    <property type="match status" value="1"/>
</dbReference>
<dbReference type="InterPro" id="IPR002577">
    <property type="entry name" value="HTH_HxlR"/>
</dbReference>
<gene>
    <name evidence="5" type="ORF">RQP18_09740</name>
</gene>
<dbReference type="Gene3D" id="1.10.10.10">
    <property type="entry name" value="Winged helix-like DNA-binding domain superfamily/Winged helix DNA-binding domain"/>
    <property type="match status" value="1"/>
</dbReference>
<dbReference type="InterPro" id="IPR036390">
    <property type="entry name" value="WH_DNA-bd_sf"/>
</dbReference>
<keyword evidence="1" id="KW-0805">Transcription regulation</keyword>
<evidence type="ECO:0000313" key="5">
    <source>
        <dbReference type="EMBL" id="WZX28935.1"/>
    </source>
</evidence>
<dbReference type="Proteomes" id="UP001455384">
    <property type="component" value="Chromosome"/>
</dbReference>
<dbReference type="EMBL" id="CP138333">
    <property type="protein sequence ID" value="WZX28935.1"/>
    <property type="molecule type" value="Genomic_DNA"/>
</dbReference>
<evidence type="ECO:0000256" key="1">
    <source>
        <dbReference type="ARBA" id="ARBA00023015"/>
    </source>
</evidence>
<keyword evidence="3" id="KW-0804">Transcription</keyword>
<dbReference type="InterPro" id="IPR011991">
    <property type="entry name" value="ArsR-like_HTH"/>
</dbReference>
<proteinExistence type="predicted"/>
<dbReference type="Pfam" id="PF01638">
    <property type="entry name" value="HxlR"/>
    <property type="match status" value="1"/>
</dbReference>
<keyword evidence="2" id="KW-0238">DNA-binding</keyword>
<sequence length="118" mass="13734">MTKICKDGIDRSLIKPESEAYGLMYTQDILSGKWKYIILWYLGEETKRYSEIKKFLMNISQGSLTKQLKELEEAGIILRKVYPEVPPKVEYSLTNKGKGVLPIIKTMIDFGNEYNEYK</sequence>
<accession>A0ABZ3CGR7</accession>
<dbReference type="RefSeq" id="WP_342387509.1">
    <property type="nucleotide sequence ID" value="NZ_CP138333.2"/>
</dbReference>
<dbReference type="CDD" id="cd00090">
    <property type="entry name" value="HTH_ARSR"/>
    <property type="match status" value="1"/>
</dbReference>
<evidence type="ECO:0000256" key="2">
    <source>
        <dbReference type="ARBA" id="ARBA00023125"/>
    </source>
</evidence>
<name>A0ABZ3CGR7_9STAP</name>
<protein>
    <submittedName>
        <fullName evidence="5">Winged helix-turn-helix transcriptional regulator</fullName>
    </submittedName>
</protein>
<dbReference type="PANTHER" id="PTHR33204">
    <property type="entry name" value="TRANSCRIPTIONAL REGULATOR, MARR FAMILY"/>
    <property type="match status" value="1"/>
</dbReference>
<organism evidence="5 6">
    <name type="scientific">Salinicoccus bachuensis</name>
    <dbReference type="NCBI Taxonomy" id="3136731"/>
    <lineage>
        <taxon>Bacteria</taxon>
        <taxon>Bacillati</taxon>
        <taxon>Bacillota</taxon>
        <taxon>Bacilli</taxon>
        <taxon>Bacillales</taxon>
        <taxon>Staphylococcaceae</taxon>
        <taxon>Salinicoccus</taxon>
    </lineage>
</organism>
<evidence type="ECO:0000313" key="6">
    <source>
        <dbReference type="Proteomes" id="UP001455384"/>
    </source>
</evidence>
<dbReference type="InterPro" id="IPR036388">
    <property type="entry name" value="WH-like_DNA-bd_sf"/>
</dbReference>
<evidence type="ECO:0000259" key="4">
    <source>
        <dbReference type="PROSITE" id="PS51118"/>
    </source>
</evidence>